<evidence type="ECO:0000313" key="3">
    <source>
        <dbReference type="EMBL" id="OLO49999.1"/>
    </source>
</evidence>
<feature type="transmembrane region" description="Helical" evidence="2">
    <location>
        <begin position="122"/>
        <end position="149"/>
    </location>
</feature>
<evidence type="ECO:0000256" key="1">
    <source>
        <dbReference type="SAM" id="MobiDB-lite"/>
    </source>
</evidence>
<gene>
    <name evidence="3" type="ORF">BKH28_05265</name>
</gene>
<proteinExistence type="predicted"/>
<evidence type="ECO:0000313" key="4">
    <source>
        <dbReference type="Proteomes" id="UP000186394"/>
    </source>
</evidence>
<protein>
    <submittedName>
        <fullName evidence="3">Uncharacterized protein</fullName>
    </submittedName>
</protein>
<feature type="transmembrane region" description="Helical" evidence="2">
    <location>
        <begin position="81"/>
        <end position="102"/>
    </location>
</feature>
<name>A0A1Q8VPI6_9ACTO</name>
<keyword evidence="2" id="KW-0812">Transmembrane</keyword>
<keyword evidence="2" id="KW-0472">Membrane</keyword>
<keyword evidence="2" id="KW-1133">Transmembrane helix</keyword>
<dbReference type="AlphaFoldDB" id="A0A1Q8VPI6"/>
<comment type="caution">
    <text evidence="3">The sequence shown here is derived from an EMBL/GenBank/DDBJ whole genome shotgun (WGS) entry which is preliminary data.</text>
</comment>
<dbReference type="EMBL" id="MSKL01000010">
    <property type="protein sequence ID" value="OLO49999.1"/>
    <property type="molecule type" value="Genomic_DNA"/>
</dbReference>
<dbReference type="Proteomes" id="UP000186394">
    <property type="component" value="Unassembled WGS sequence"/>
</dbReference>
<dbReference type="RefSeq" id="WP_075417811.1">
    <property type="nucleotide sequence ID" value="NZ_MSKL01000010.1"/>
</dbReference>
<feature type="region of interest" description="Disordered" evidence="1">
    <location>
        <begin position="1"/>
        <end position="57"/>
    </location>
</feature>
<feature type="compositionally biased region" description="Low complexity" evidence="1">
    <location>
        <begin position="9"/>
        <end position="57"/>
    </location>
</feature>
<organism evidence="3 4">
    <name type="scientific">Actinomyces oris</name>
    <dbReference type="NCBI Taxonomy" id="544580"/>
    <lineage>
        <taxon>Bacteria</taxon>
        <taxon>Bacillati</taxon>
        <taxon>Actinomycetota</taxon>
        <taxon>Actinomycetes</taxon>
        <taxon>Actinomycetales</taxon>
        <taxon>Actinomycetaceae</taxon>
        <taxon>Actinomyces</taxon>
    </lineage>
</organism>
<sequence>MTQPPNPGQPFYQQQPSAPSAPASGQPYPPQQQFQGAPGAPSAPGAPGAPGQPFAQAPSGESLVASLFDTSKEFVTKYSRIVFIVASIAVGLGWLGTGYMGGKMGAVASALSDPRNYDGSTFDGLSFVLSLLFSAPAFLTVLFIIRLFIELVSNSSKTSQQA</sequence>
<evidence type="ECO:0000256" key="2">
    <source>
        <dbReference type="SAM" id="Phobius"/>
    </source>
</evidence>
<dbReference type="OrthoDB" id="3261020at2"/>
<reference evidence="3 4" key="1">
    <citation type="submission" date="2016-12" db="EMBL/GenBank/DDBJ databases">
        <title>Genomic comparison of strains in the 'Actinomyces naeslundii' group.</title>
        <authorList>
            <person name="Mughal S.R."/>
            <person name="Do T."/>
            <person name="Gilbert S.C."/>
            <person name="Witherden E.A."/>
            <person name="Didelot X."/>
            <person name="Beighton D."/>
        </authorList>
    </citation>
    <scope>NUCLEOTIDE SEQUENCE [LARGE SCALE GENOMIC DNA]</scope>
    <source>
        <strain evidence="3 4">P6N</strain>
    </source>
</reference>
<accession>A0A1Q8VPI6</accession>